<keyword evidence="2" id="KW-0732">Signal</keyword>
<dbReference type="EMBL" id="JAUIRO010000008">
    <property type="protein sequence ID" value="KAK0703359.1"/>
    <property type="molecule type" value="Genomic_DNA"/>
</dbReference>
<evidence type="ECO:0008006" key="5">
    <source>
        <dbReference type="Google" id="ProtNLM"/>
    </source>
</evidence>
<protein>
    <recommendedName>
        <fullName evidence="5">Secreted protein</fullName>
    </recommendedName>
</protein>
<keyword evidence="4" id="KW-1185">Reference proteome</keyword>
<feature type="region of interest" description="Disordered" evidence="1">
    <location>
        <begin position="36"/>
        <end position="79"/>
    </location>
</feature>
<proteinExistence type="predicted"/>
<accession>A0AA39ZTR2</accession>
<feature type="chain" id="PRO_5041327462" description="Secreted protein" evidence="2">
    <location>
        <begin position="28"/>
        <end position="159"/>
    </location>
</feature>
<gene>
    <name evidence="3" type="ORF">B0T26DRAFT_496135</name>
</gene>
<organism evidence="3 4">
    <name type="scientific">Lasiosphaeria miniovina</name>
    <dbReference type="NCBI Taxonomy" id="1954250"/>
    <lineage>
        <taxon>Eukaryota</taxon>
        <taxon>Fungi</taxon>
        <taxon>Dikarya</taxon>
        <taxon>Ascomycota</taxon>
        <taxon>Pezizomycotina</taxon>
        <taxon>Sordariomycetes</taxon>
        <taxon>Sordariomycetidae</taxon>
        <taxon>Sordariales</taxon>
        <taxon>Lasiosphaeriaceae</taxon>
        <taxon>Lasiosphaeria</taxon>
    </lineage>
</organism>
<evidence type="ECO:0000313" key="3">
    <source>
        <dbReference type="EMBL" id="KAK0703359.1"/>
    </source>
</evidence>
<comment type="caution">
    <text evidence="3">The sequence shown here is derived from an EMBL/GenBank/DDBJ whole genome shotgun (WGS) entry which is preliminary data.</text>
</comment>
<evidence type="ECO:0000256" key="2">
    <source>
        <dbReference type="SAM" id="SignalP"/>
    </source>
</evidence>
<dbReference type="AlphaFoldDB" id="A0AA39ZTR2"/>
<name>A0AA39ZTR2_9PEZI</name>
<feature type="signal peptide" evidence="2">
    <location>
        <begin position="1"/>
        <end position="27"/>
    </location>
</feature>
<evidence type="ECO:0000313" key="4">
    <source>
        <dbReference type="Proteomes" id="UP001172101"/>
    </source>
</evidence>
<evidence type="ECO:0000256" key="1">
    <source>
        <dbReference type="SAM" id="MobiDB-lite"/>
    </source>
</evidence>
<feature type="region of interest" description="Disordered" evidence="1">
    <location>
        <begin position="99"/>
        <end position="132"/>
    </location>
</feature>
<sequence>MFSLSCCCVMDVGILPMELILLPLATAHLPLDATTTSTRSAKATPPHRQQRRARELSSARSGRRFACSRTPSQAPLRSWTPEEEAKLCRYYSSEMHTRLASSCPRSPPTRRDNEPNTQRTSRAFLRPHSPLPYGHPPQVARQYHNAMPREHGFPGNGRR</sequence>
<dbReference type="RefSeq" id="XP_060290218.1">
    <property type="nucleotide sequence ID" value="XM_060435349.1"/>
</dbReference>
<dbReference type="Proteomes" id="UP001172101">
    <property type="component" value="Unassembled WGS sequence"/>
</dbReference>
<dbReference type="GeneID" id="85318619"/>
<reference evidence="3" key="1">
    <citation type="submission" date="2023-06" db="EMBL/GenBank/DDBJ databases">
        <title>Genome-scale phylogeny and comparative genomics of the fungal order Sordariales.</title>
        <authorList>
            <consortium name="Lawrence Berkeley National Laboratory"/>
            <person name="Hensen N."/>
            <person name="Bonometti L."/>
            <person name="Westerberg I."/>
            <person name="Brannstrom I.O."/>
            <person name="Guillou S."/>
            <person name="Cros-Aarteil S."/>
            <person name="Calhoun S."/>
            <person name="Haridas S."/>
            <person name="Kuo A."/>
            <person name="Mondo S."/>
            <person name="Pangilinan J."/>
            <person name="Riley R."/>
            <person name="LaButti K."/>
            <person name="Andreopoulos B."/>
            <person name="Lipzen A."/>
            <person name="Chen C."/>
            <person name="Yanf M."/>
            <person name="Daum C."/>
            <person name="Ng V."/>
            <person name="Clum A."/>
            <person name="Steindorff A."/>
            <person name="Ohm R."/>
            <person name="Martin F."/>
            <person name="Silar P."/>
            <person name="Natvig D."/>
            <person name="Lalanne C."/>
            <person name="Gautier V."/>
            <person name="Ament-velasquez S.L."/>
            <person name="Kruys A."/>
            <person name="Hutchinson M.I."/>
            <person name="Powell A.J."/>
            <person name="Barry K."/>
            <person name="Miller A.N."/>
            <person name="Grigoriev I.V."/>
            <person name="Debuchy R."/>
            <person name="Gladieux P."/>
            <person name="Thoren M.H."/>
            <person name="Johannesson H."/>
        </authorList>
    </citation>
    <scope>NUCLEOTIDE SEQUENCE</scope>
    <source>
        <strain evidence="3">SMH2392-1A</strain>
    </source>
</reference>